<dbReference type="SMART" id="SM00225">
    <property type="entry name" value="BTB"/>
    <property type="match status" value="1"/>
</dbReference>
<evidence type="ECO:0000259" key="2">
    <source>
        <dbReference type="PROSITE" id="PS50097"/>
    </source>
</evidence>
<dbReference type="InterPro" id="IPR000210">
    <property type="entry name" value="BTB/POZ_dom"/>
</dbReference>
<feature type="region of interest" description="Disordered" evidence="1">
    <location>
        <begin position="1"/>
        <end position="41"/>
    </location>
</feature>
<dbReference type="PROSITE" id="PS50097">
    <property type="entry name" value="BTB"/>
    <property type="match status" value="1"/>
</dbReference>
<dbReference type="AlphaFoldDB" id="A0A559MC39"/>
<dbReference type="Pfam" id="PF00651">
    <property type="entry name" value="BTB"/>
    <property type="match status" value="1"/>
</dbReference>
<evidence type="ECO:0000256" key="1">
    <source>
        <dbReference type="SAM" id="MobiDB-lite"/>
    </source>
</evidence>
<evidence type="ECO:0000313" key="3">
    <source>
        <dbReference type="EMBL" id="TVY90520.1"/>
    </source>
</evidence>
<dbReference type="SUPFAM" id="SSF54695">
    <property type="entry name" value="POZ domain"/>
    <property type="match status" value="1"/>
</dbReference>
<dbReference type="EMBL" id="QGML01000834">
    <property type="protein sequence ID" value="TVY90520.1"/>
    <property type="molecule type" value="Genomic_DNA"/>
</dbReference>
<dbReference type="Gene3D" id="3.30.710.10">
    <property type="entry name" value="Potassium Channel Kv1.1, Chain A"/>
    <property type="match status" value="1"/>
</dbReference>
<reference evidence="3 4" key="1">
    <citation type="submission" date="2018-05" db="EMBL/GenBank/DDBJ databases">
        <title>Genome sequencing and assembly of the regulated plant pathogen Lachnellula willkommii and related sister species for the development of diagnostic species identification markers.</title>
        <authorList>
            <person name="Giroux E."/>
            <person name="Bilodeau G."/>
        </authorList>
    </citation>
    <scope>NUCLEOTIDE SEQUENCE [LARGE SCALE GENOMIC DNA]</scope>
    <source>
        <strain evidence="3 4">CBS 172.35</strain>
    </source>
</reference>
<dbReference type="Proteomes" id="UP000315522">
    <property type="component" value="Unassembled WGS sequence"/>
</dbReference>
<dbReference type="PANTHER" id="PTHR47843">
    <property type="entry name" value="BTB DOMAIN-CONTAINING PROTEIN-RELATED"/>
    <property type="match status" value="1"/>
</dbReference>
<dbReference type="CDD" id="cd18186">
    <property type="entry name" value="BTB_POZ_ZBTB_KLHL-like"/>
    <property type="match status" value="1"/>
</dbReference>
<proteinExistence type="predicted"/>
<feature type="domain" description="BTB" evidence="2">
    <location>
        <begin position="48"/>
        <end position="117"/>
    </location>
</feature>
<name>A0A559MC39_9HELO</name>
<organism evidence="3 4">
    <name type="scientific">Lachnellula willkommii</name>
    <dbReference type="NCBI Taxonomy" id="215461"/>
    <lineage>
        <taxon>Eukaryota</taxon>
        <taxon>Fungi</taxon>
        <taxon>Dikarya</taxon>
        <taxon>Ascomycota</taxon>
        <taxon>Pezizomycotina</taxon>
        <taxon>Leotiomycetes</taxon>
        <taxon>Helotiales</taxon>
        <taxon>Lachnaceae</taxon>
        <taxon>Lachnellula</taxon>
    </lineage>
</organism>
<gene>
    <name evidence="3" type="ORF">LAWI1_G006819</name>
</gene>
<feature type="compositionally biased region" description="Polar residues" evidence="1">
    <location>
        <begin position="16"/>
        <end position="31"/>
    </location>
</feature>
<feature type="compositionally biased region" description="Basic and acidic residues" evidence="1">
    <location>
        <begin position="1"/>
        <end position="12"/>
    </location>
</feature>
<protein>
    <recommendedName>
        <fullName evidence="2">BTB domain-containing protein</fullName>
    </recommendedName>
</protein>
<evidence type="ECO:0000313" key="4">
    <source>
        <dbReference type="Proteomes" id="UP000315522"/>
    </source>
</evidence>
<sequence length="239" mass="27609">MAPATEKRKAPEDSSPDANASKRVQLSSSQNKKGKRPDFMGPQTMVKVNVSFKADDEKQEFLVHKEFICYYSPFFDTAFNGGFEEGVTQSIDILSVYPQVFGLFVHWLYTQNVVQDQHNEPPTRDLVDLWLLGDRFLIPRLQNDTLIALDQNRVGTGRRIGFSYRVYDNTVRGSPLRRYLAQTTATGFPKNEAISYRQDHYPPELVFDMFNFLRTRPGPWGAKCIKYSKDELKQFFVEE</sequence>
<dbReference type="InterPro" id="IPR011333">
    <property type="entry name" value="SKP1/BTB/POZ_sf"/>
</dbReference>
<comment type="caution">
    <text evidence="3">The sequence shown here is derived from an EMBL/GenBank/DDBJ whole genome shotgun (WGS) entry which is preliminary data.</text>
</comment>
<accession>A0A559MC39</accession>
<dbReference type="PANTHER" id="PTHR47843:SF2">
    <property type="entry name" value="BTB DOMAIN-CONTAINING PROTEIN"/>
    <property type="match status" value="1"/>
</dbReference>
<keyword evidence="4" id="KW-1185">Reference proteome</keyword>